<dbReference type="FunFam" id="3.40.30.10:FF:000185">
    <property type="entry name" value="Protein disulfide-isomerase"/>
    <property type="match status" value="1"/>
</dbReference>
<dbReference type="GO" id="GO:0051082">
    <property type="term" value="F:unfolded protein binding"/>
    <property type="evidence" value="ECO:0007669"/>
    <property type="project" value="UniProtKB-ARBA"/>
</dbReference>
<feature type="domain" description="Thioredoxin" evidence="17">
    <location>
        <begin position="6"/>
        <end position="153"/>
    </location>
</feature>
<feature type="disulfide bond" description="Redox-active" evidence="13">
    <location>
        <begin position="54"/>
        <end position="57"/>
    </location>
</feature>
<dbReference type="InterPro" id="IPR005792">
    <property type="entry name" value="Prot_disulphide_isomerase"/>
</dbReference>
<feature type="domain" description="Thioredoxin" evidence="17">
    <location>
        <begin position="339"/>
        <end position="469"/>
    </location>
</feature>
<dbReference type="NCBIfam" id="TIGR01130">
    <property type="entry name" value="ER_PDI_fam"/>
    <property type="match status" value="1"/>
</dbReference>
<evidence type="ECO:0000256" key="4">
    <source>
        <dbReference type="ARBA" id="ARBA00006347"/>
    </source>
</evidence>
<protein>
    <recommendedName>
        <fullName evidence="12 15">Protein disulfide-isomerase</fullName>
        <ecNumber evidence="5 15">5.3.4.1</ecNumber>
    </recommendedName>
</protein>
<comment type="caution">
    <text evidence="18">The sequence shown here is derived from an EMBL/GenBank/DDBJ whole genome shotgun (WGS) entry which is preliminary data.</text>
</comment>
<dbReference type="CDD" id="cd02961">
    <property type="entry name" value="PDI_a_family"/>
    <property type="match status" value="1"/>
</dbReference>
<comment type="catalytic activity">
    <reaction evidence="1 15">
        <text>Catalyzes the rearrangement of -S-S- bonds in proteins.</text>
        <dbReference type="EC" id="5.3.4.1"/>
    </reaction>
</comment>
<keyword evidence="7" id="KW-0677">Repeat</keyword>
<dbReference type="GO" id="GO:0015035">
    <property type="term" value="F:protein-disulfide reductase activity"/>
    <property type="evidence" value="ECO:0007669"/>
    <property type="project" value="UniProtKB-ARBA"/>
</dbReference>
<accession>A0A0F4YVZ8</accession>
<dbReference type="Pfam" id="PF13848">
    <property type="entry name" value="Thioredoxin_6"/>
    <property type="match status" value="1"/>
</dbReference>
<dbReference type="InterPro" id="IPR013766">
    <property type="entry name" value="Thioredoxin_domain"/>
</dbReference>
<keyword evidence="9 13" id="KW-1015">Disulfide bond</keyword>
<keyword evidence="19" id="KW-1185">Reference proteome</keyword>
<feature type="region of interest" description="Disordered" evidence="16">
    <location>
        <begin position="481"/>
        <end position="515"/>
    </location>
</feature>
<evidence type="ECO:0000256" key="1">
    <source>
        <dbReference type="ARBA" id="ARBA00001182"/>
    </source>
</evidence>
<keyword evidence="8" id="KW-0256">Endoplasmic reticulum</keyword>
<dbReference type="InterPro" id="IPR036249">
    <property type="entry name" value="Thioredoxin-like_sf"/>
</dbReference>
<keyword evidence="6 15" id="KW-0732">Signal</keyword>
<dbReference type="FunFam" id="3.40.30.10:FF:000017">
    <property type="entry name" value="Protein disulfide-isomerase A4"/>
    <property type="match status" value="1"/>
</dbReference>
<dbReference type="STRING" id="1408163.A0A0F4YVZ8"/>
<evidence type="ECO:0000256" key="14">
    <source>
        <dbReference type="RuleBase" id="RU004208"/>
    </source>
</evidence>
<evidence type="ECO:0000256" key="16">
    <source>
        <dbReference type="SAM" id="MobiDB-lite"/>
    </source>
</evidence>
<dbReference type="CDD" id="cd02982">
    <property type="entry name" value="PDI_b'_family"/>
    <property type="match status" value="1"/>
</dbReference>
<dbReference type="FunFam" id="3.40.30.10:FF:000154">
    <property type="entry name" value="Protein disulfide-isomerase"/>
    <property type="match status" value="1"/>
</dbReference>
<evidence type="ECO:0000259" key="17">
    <source>
        <dbReference type="PROSITE" id="PS51352"/>
    </source>
</evidence>
<dbReference type="Gene3D" id="3.40.30.10">
    <property type="entry name" value="Glutaredoxin"/>
    <property type="match status" value="4"/>
</dbReference>
<dbReference type="FunFam" id="3.40.30.10:FF:000139">
    <property type="entry name" value="Protein disulfide-isomerase"/>
    <property type="match status" value="1"/>
</dbReference>
<proteinExistence type="inferred from homology"/>
<feature type="disulfide bond" description="Redox-active" evidence="13">
    <location>
        <begin position="389"/>
        <end position="392"/>
    </location>
</feature>
<evidence type="ECO:0000256" key="12">
    <source>
        <dbReference type="ARBA" id="ARBA00039846"/>
    </source>
</evidence>
<gene>
    <name evidence="18" type="ORF">T310_3610</name>
</gene>
<dbReference type="OrthoDB" id="427280at2759"/>
<dbReference type="PROSITE" id="PS51352">
    <property type="entry name" value="THIOREDOXIN_2"/>
    <property type="match status" value="2"/>
</dbReference>
<dbReference type="GO" id="GO:0006457">
    <property type="term" value="P:protein folding"/>
    <property type="evidence" value="ECO:0007669"/>
    <property type="project" value="TreeGrafter"/>
</dbReference>
<dbReference type="AlphaFoldDB" id="A0A0F4YVZ8"/>
<dbReference type="GO" id="GO:0003756">
    <property type="term" value="F:protein disulfide isomerase activity"/>
    <property type="evidence" value="ECO:0007669"/>
    <property type="project" value="UniProtKB-EC"/>
</dbReference>
<evidence type="ECO:0000313" key="18">
    <source>
        <dbReference type="EMBL" id="KKA22404.1"/>
    </source>
</evidence>
<keyword evidence="11 13" id="KW-0676">Redox-active center</keyword>
<keyword evidence="10 15" id="KW-0413">Isomerase</keyword>
<dbReference type="RefSeq" id="XP_013329016.1">
    <property type="nucleotide sequence ID" value="XM_013473562.1"/>
</dbReference>
<dbReference type="Pfam" id="PF00085">
    <property type="entry name" value="Thioredoxin"/>
    <property type="match status" value="2"/>
</dbReference>
<dbReference type="PANTHER" id="PTHR18929:SF132">
    <property type="entry name" value="PROTEIN DISULFIDE-ISOMERASE A3"/>
    <property type="match status" value="1"/>
</dbReference>
<sequence>MRSFASLALALLGATSVASAADAESDVVSLTKDTFSDFIKEHDLVLAEFFAPWCGHCKALAPEYEVAATELKEKNIPLVKVDCTEETDLCHEYGVEGYPTLKIFRGLDNIKPYAGARKSGAIVSYMVKQSLPAVSSVTEENLEDFKTMDKVVIVGYISPDDKKANETFTSLAESQRDTYLFGASNDAALAKAEGVKQPSIVLYKEFDEKKAVYDGKFDQDSILSWVKTASTPLVGEIGPETYSGYISAGIPLAYIFAETPEEREQFAADFKPIAEKHRGAINIATIDAKAFGAHAGNLNLDPSKFPAFAIQDPQKNLKYPWDQSKEVNAKEIAKFVQDVLDGKVEPSIKSEPIPETQEGPVTVVVANSYQDLVINNDKDVLLEFYAPWCGHCKALAPKYEELAKLYADPELASKVTVAKIDATANDIPDAIQGFPTIKLFPAGAKDSPIEYAGSRTVEDLANFIKEKGTYKVDAFAAGAKKPEEGGDVTAPASVPTETKTAAPSASEEAKEHDEL</sequence>
<evidence type="ECO:0000256" key="3">
    <source>
        <dbReference type="ARBA" id="ARBA00004319"/>
    </source>
</evidence>
<organism evidence="18 19">
    <name type="scientific">Rasamsonia emersonii (strain ATCC 16479 / CBS 393.64 / IMI 116815)</name>
    <dbReference type="NCBI Taxonomy" id="1408163"/>
    <lineage>
        <taxon>Eukaryota</taxon>
        <taxon>Fungi</taxon>
        <taxon>Dikarya</taxon>
        <taxon>Ascomycota</taxon>
        <taxon>Pezizomycotina</taxon>
        <taxon>Eurotiomycetes</taxon>
        <taxon>Eurotiomycetidae</taxon>
        <taxon>Eurotiales</taxon>
        <taxon>Trichocomaceae</taxon>
        <taxon>Rasamsonia</taxon>
    </lineage>
</organism>
<feature type="chain" id="PRO_5005117197" description="Protein disulfide-isomerase" evidence="15">
    <location>
        <begin position="21"/>
        <end position="515"/>
    </location>
</feature>
<comment type="similarity">
    <text evidence="4 14">Belongs to the protein disulfide isomerase family.</text>
</comment>
<evidence type="ECO:0000313" key="19">
    <source>
        <dbReference type="Proteomes" id="UP000053958"/>
    </source>
</evidence>
<evidence type="ECO:0000256" key="5">
    <source>
        <dbReference type="ARBA" id="ARBA00012723"/>
    </source>
</evidence>
<dbReference type="CDD" id="cd02981">
    <property type="entry name" value="PDI_b_family"/>
    <property type="match status" value="1"/>
</dbReference>
<dbReference type="GO" id="GO:0034976">
    <property type="term" value="P:response to endoplasmic reticulum stress"/>
    <property type="evidence" value="ECO:0007669"/>
    <property type="project" value="TreeGrafter"/>
</dbReference>
<dbReference type="PRINTS" id="PR00421">
    <property type="entry name" value="THIOREDOXIN"/>
</dbReference>
<dbReference type="NCBIfam" id="TIGR01126">
    <property type="entry name" value="pdi_dom"/>
    <property type="match status" value="2"/>
</dbReference>
<evidence type="ECO:0000256" key="11">
    <source>
        <dbReference type="ARBA" id="ARBA00023284"/>
    </source>
</evidence>
<dbReference type="InterPro" id="IPR005788">
    <property type="entry name" value="PDI_thioredoxin-like_dom"/>
</dbReference>
<name>A0A0F4YVZ8_RASE3</name>
<evidence type="ECO:0000256" key="6">
    <source>
        <dbReference type="ARBA" id="ARBA00022729"/>
    </source>
</evidence>
<dbReference type="PANTHER" id="PTHR18929">
    <property type="entry name" value="PROTEIN DISULFIDE ISOMERASE"/>
    <property type="match status" value="1"/>
</dbReference>
<reference evidence="18 19" key="1">
    <citation type="submission" date="2015-04" db="EMBL/GenBank/DDBJ databases">
        <authorList>
            <person name="Heijne W.H."/>
            <person name="Fedorova N.D."/>
            <person name="Nierman W.C."/>
            <person name="Vollebregt A.W."/>
            <person name="Zhao Z."/>
            <person name="Wu L."/>
            <person name="Kumar M."/>
            <person name="Stam H."/>
            <person name="van den Berg M.A."/>
            <person name="Pel H.J."/>
        </authorList>
    </citation>
    <scope>NUCLEOTIDE SEQUENCE [LARGE SCALE GENOMIC DNA]</scope>
    <source>
        <strain evidence="18 19">CBS 393.64</strain>
    </source>
</reference>
<dbReference type="CDD" id="cd02995">
    <property type="entry name" value="PDI_a_PDI_a'_C"/>
    <property type="match status" value="1"/>
</dbReference>
<dbReference type="EC" id="5.3.4.1" evidence="5 15"/>
<dbReference type="GO" id="GO:0005788">
    <property type="term" value="C:endoplasmic reticulum lumen"/>
    <property type="evidence" value="ECO:0007669"/>
    <property type="project" value="UniProtKB-SubCell"/>
</dbReference>
<dbReference type="InterPro" id="IPR017937">
    <property type="entry name" value="Thioredoxin_CS"/>
</dbReference>
<dbReference type="PROSITE" id="PS00194">
    <property type="entry name" value="THIOREDOXIN_1"/>
    <property type="match status" value="2"/>
</dbReference>
<comment type="function">
    <text evidence="2">Participates in the folding of proteins containing disulfide bonds, may be involved in glycosylation, prolyl hydroxylation and triglyceride transfer.</text>
</comment>
<dbReference type="GeneID" id="25315959"/>
<evidence type="ECO:0000256" key="10">
    <source>
        <dbReference type="ARBA" id="ARBA00023235"/>
    </source>
</evidence>
<comment type="subcellular location">
    <subcellularLocation>
        <location evidence="3">Endoplasmic reticulum lumen</location>
    </subcellularLocation>
</comment>
<evidence type="ECO:0000256" key="2">
    <source>
        <dbReference type="ARBA" id="ARBA00002692"/>
    </source>
</evidence>
<dbReference type="SUPFAM" id="SSF52833">
    <property type="entry name" value="Thioredoxin-like"/>
    <property type="match status" value="4"/>
</dbReference>
<evidence type="ECO:0000256" key="13">
    <source>
        <dbReference type="PIRSR" id="PIRSR605792-51"/>
    </source>
</evidence>
<evidence type="ECO:0000256" key="15">
    <source>
        <dbReference type="RuleBase" id="RU361130"/>
    </source>
</evidence>
<evidence type="ECO:0000256" key="7">
    <source>
        <dbReference type="ARBA" id="ARBA00022737"/>
    </source>
</evidence>
<feature type="signal peptide" evidence="15">
    <location>
        <begin position="1"/>
        <end position="20"/>
    </location>
</feature>
<dbReference type="Proteomes" id="UP000053958">
    <property type="component" value="Unassembled WGS sequence"/>
</dbReference>
<evidence type="ECO:0000256" key="9">
    <source>
        <dbReference type="ARBA" id="ARBA00023157"/>
    </source>
</evidence>
<evidence type="ECO:0000256" key="8">
    <source>
        <dbReference type="ARBA" id="ARBA00022824"/>
    </source>
</evidence>
<dbReference type="SMR" id="A0A0F4YVZ8"/>
<dbReference type="EMBL" id="LASV01000143">
    <property type="protein sequence ID" value="KKA22404.1"/>
    <property type="molecule type" value="Genomic_DNA"/>
</dbReference>